<dbReference type="InterPro" id="IPR052026">
    <property type="entry name" value="ExeA_AAA_ATPase_DNA-bind"/>
</dbReference>
<dbReference type="EMBL" id="CP001661">
    <property type="protein sequence ID" value="ACT19717.1"/>
    <property type="molecule type" value="Genomic_DNA"/>
</dbReference>
<reference evidence="2" key="1">
    <citation type="submission" date="2009-07" db="EMBL/GenBank/DDBJ databases">
        <title>Complete sequence of Geobacter sp. M21.</title>
        <authorList>
            <consortium name="US DOE Joint Genome Institute"/>
            <person name="Lucas S."/>
            <person name="Copeland A."/>
            <person name="Lapidus A."/>
            <person name="Glavina del Rio T."/>
            <person name="Dalin E."/>
            <person name="Tice H."/>
            <person name="Bruce D."/>
            <person name="Goodwin L."/>
            <person name="Pitluck S."/>
            <person name="Saunders E."/>
            <person name="Brettin T."/>
            <person name="Detter J.C."/>
            <person name="Han C."/>
            <person name="Larimer F."/>
            <person name="Land M."/>
            <person name="Hauser L."/>
            <person name="Kyrpides N."/>
            <person name="Ovchinnikova G."/>
            <person name="Lovley D."/>
        </authorList>
    </citation>
    <scope>NUCLEOTIDE SEQUENCE [LARGE SCALE GENOMIC DNA]</scope>
    <source>
        <strain evidence="2">M21</strain>
    </source>
</reference>
<dbReference type="SUPFAM" id="SSF52540">
    <property type="entry name" value="P-loop containing nucleoside triphosphate hydrolases"/>
    <property type="match status" value="1"/>
</dbReference>
<dbReference type="Gene3D" id="3.40.50.300">
    <property type="entry name" value="P-loop containing nucleotide triphosphate hydrolases"/>
    <property type="match status" value="1"/>
</dbReference>
<dbReference type="GO" id="GO:0016887">
    <property type="term" value="F:ATP hydrolysis activity"/>
    <property type="evidence" value="ECO:0007669"/>
    <property type="project" value="InterPro"/>
</dbReference>
<dbReference type="InterPro" id="IPR027417">
    <property type="entry name" value="P-loop_NTPase"/>
</dbReference>
<proteinExistence type="predicted"/>
<dbReference type="eggNOG" id="COG3267">
    <property type="taxonomic scope" value="Bacteria"/>
</dbReference>
<gene>
    <name evidence="2" type="ordered locus">GM21_3696</name>
</gene>
<evidence type="ECO:0000313" key="2">
    <source>
        <dbReference type="EMBL" id="ACT19717.1"/>
    </source>
</evidence>
<dbReference type="AlphaFoldDB" id="C6E6T9"/>
<protein>
    <submittedName>
        <fullName evidence="2">AAA ATPase</fullName>
    </submittedName>
</protein>
<feature type="domain" description="AAA+ ATPase" evidence="1">
    <location>
        <begin position="42"/>
        <end position="190"/>
    </location>
</feature>
<name>C6E6T9_GEOSM</name>
<organism evidence="2">
    <name type="scientific">Geobacter sp. (strain M21)</name>
    <dbReference type="NCBI Taxonomy" id="443144"/>
    <lineage>
        <taxon>Bacteria</taxon>
        <taxon>Pseudomonadati</taxon>
        <taxon>Thermodesulfobacteriota</taxon>
        <taxon>Desulfuromonadia</taxon>
        <taxon>Geobacterales</taxon>
        <taxon>Geobacteraceae</taxon>
        <taxon>Geobacter</taxon>
    </lineage>
</organism>
<dbReference type="HOGENOM" id="CLU_929874_0_0_7"/>
<dbReference type="PANTHER" id="PTHR35894:SF1">
    <property type="entry name" value="PHOSPHORIBULOKINASE _ URIDINE KINASE FAMILY"/>
    <property type="match status" value="1"/>
</dbReference>
<dbReference type="STRING" id="443144.GM21_3696"/>
<dbReference type="InterPro" id="IPR003593">
    <property type="entry name" value="AAA+_ATPase"/>
</dbReference>
<dbReference type="SMART" id="SM00382">
    <property type="entry name" value="AAA"/>
    <property type="match status" value="1"/>
</dbReference>
<sequence>MIMTRLEMFVNLGYKVDPFKKPRFETGDALRVRKILTMGVESHAMLSIVGERGIGKSEAIKAALAKLGVKIVIVHKADRTKVSISDVERALILDLSDEKPKGGGETRSRQLRRVLGEGTRKRKIVLLIEEAQRLHGATLKSLKTLREIEWMGESELFTIVLVGQSDPMQRAGVSEVRLRSDCVRMQGLTSEEAGSYVRATVGTHFDAAAIDALSELPQATNYLELQELCVELLNHALAAGRELVSVEDVRSLAADKQLALPRGAARGKQAAPVSGSSALKSALAQRGAGNVEEKEAVAC</sequence>
<dbReference type="InterPro" id="IPR049945">
    <property type="entry name" value="AAA_22"/>
</dbReference>
<dbReference type="KEGG" id="gem:GM21_3696"/>
<accession>C6E6T9</accession>
<evidence type="ECO:0000259" key="1">
    <source>
        <dbReference type="SMART" id="SM00382"/>
    </source>
</evidence>
<dbReference type="PANTHER" id="PTHR35894">
    <property type="entry name" value="GENERAL SECRETION PATHWAY PROTEIN A-RELATED"/>
    <property type="match status" value="1"/>
</dbReference>
<dbReference type="Pfam" id="PF13401">
    <property type="entry name" value="AAA_22"/>
    <property type="match status" value="1"/>
</dbReference>